<dbReference type="Pfam" id="PF00762">
    <property type="entry name" value="Ferrochelatase"/>
    <property type="match status" value="1"/>
</dbReference>
<accession>A0A918UNY0</accession>
<dbReference type="GO" id="GO:0005737">
    <property type="term" value="C:cytoplasm"/>
    <property type="evidence" value="ECO:0007669"/>
    <property type="project" value="UniProtKB-SubCell"/>
</dbReference>
<dbReference type="PROSITE" id="PS00534">
    <property type="entry name" value="FERROCHELATASE"/>
    <property type="match status" value="1"/>
</dbReference>
<dbReference type="GO" id="GO:0046872">
    <property type="term" value="F:metal ion binding"/>
    <property type="evidence" value="ECO:0007669"/>
    <property type="project" value="UniProtKB-KW"/>
</dbReference>
<keyword evidence="2 7" id="KW-0408">Iron</keyword>
<keyword evidence="4 7" id="KW-0456">Lyase</keyword>
<protein>
    <recommendedName>
        <fullName evidence="7 8">Ferrochelatase</fullName>
        <ecNumber evidence="7 8">4.98.1.1</ecNumber>
    </recommendedName>
    <alternativeName>
        <fullName evidence="7">Heme synthase</fullName>
    </alternativeName>
    <alternativeName>
        <fullName evidence="7">Protoheme ferro-lyase</fullName>
    </alternativeName>
</protein>
<evidence type="ECO:0000256" key="5">
    <source>
        <dbReference type="ARBA" id="ARBA00023244"/>
    </source>
</evidence>
<dbReference type="GO" id="GO:0004325">
    <property type="term" value="F:ferrochelatase activity"/>
    <property type="evidence" value="ECO:0007669"/>
    <property type="project" value="UniProtKB-UniRule"/>
</dbReference>
<dbReference type="Proteomes" id="UP000662572">
    <property type="component" value="Unassembled WGS sequence"/>
</dbReference>
<sequence length="341" mass="37619">MKKVAVLLFNLGGPLESKDVKPFLYNLFKDKYIISLPFGLRHFVARLISTTREKPAQANYNFMGGGSPILAQTQAQAEALAAHCQKTIKGAEVKTFIGMRYWHPFVEDTVKEIETWAPDEIVLLPLYPQFSKTTTLSSLVAFKAAYKGRAKVTAVCCYPENDFFIKAQVDLIRAAIKDIKNPNGYRILFSAHGLPEKVIQEGDPYKAQVEATVAKVMAELNSDIDHVICYQSRVGPLKWIGPATDDTITQTGKSGKNIVLVPIAFVSEHIETLVELDIEYKHLADEAGVTDYIRVPAVGTNPDYIRALGDQVLKALATTDAVISDHACATCHKHCPKLKAA</sequence>
<evidence type="ECO:0000313" key="9">
    <source>
        <dbReference type="EMBL" id="GGZ23876.1"/>
    </source>
</evidence>
<dbReference type="GO" id="GO:0006783">
    <property type="term" value="P:heme biosynthetic process"/>
    <property type="evidence" value="ECO:0007669"/>
    <property type="project" value="UniProtKB-UniRule"/>
</dbReference>
<evidence type="ECO:0000313" key="10">
    <source>
        <dbReference type="Proteomes" id="UP000662572"/>
    </source>
</evidence>
<dbReference type="PANTHER" id="PTHR11108">
    <property type="entry name" value="FERROCHELATASE"/>
    <property type="match status" value="1"/>
</dbReference>
<evidence type="ECO:0000256" key="4">
    <source>
        <dbReference type="ARBA" id="ARBA00023239"/>
    </source>
</evidence>
<dbReference type="InterPro" id="IPR033644">
    <property type="entry name" value="Ferrochelatase_C"/>
</dbReference>
<evidence type="ECO:0000256" key="3">
    <source>
        <dbReference type="ARBA" id="ARBA00023133"/>
    </source>
</evidence>
<comment type="catalytic activity">
    <reaction evidence="6">
        <text>Fe-coproporphyrin III + 2 H(+) = coproporphyrin III + Fe(2+)</text>
        <dbReference type="Rhea" id="RHEA:49572"/>
        <dbReference type="ChEBI" id="CHEBI:15378"/>
        <dbReference type="ChEBI" id="CHEBI:29033"/>
        <dbReference type="ChEBI" id="CHEBI:68438"/>
        <dbReference type="ChEBI" id="CHEBI:131725"/>
        <dbReference type="EC" id="4.99.1.9"/>
    </reaction>
    <physiologicalReaction direction="right-to-left" evidence="6">
        <dbReference type="Rhea" id="RHEA:49574"/>
    </physiologicalReaction>
</comment>
<feature type="binding site" evidence="7">
    <location>
        <position position="192"/>
    </location>
    <ligand>
        <name>Fe(2+)</name>
        <dbReference type="ChEBI" id="CHEBI:29033"/>
    </ligand>
</feature>
<dbReference type="EC" id="4.98.1.1" evidence="7 8"/>
<evidence type="ECO:0000256" key="1">
    <source>
        <dbReference type="ARBA" id="ARBA00007718"/>
    </source>
</evidence>
<evidence type="ECO:0000256" key="2">
    <source>
        <dbReference type="ARBA" id="ARBA00023004"/>
    </source>
</evidence>
<dbReference type="PANTHER" id="PTHR11108:SF1">
    <property type="entry name" value="FERROCHELATASE, MITOCHONDRIAL"/>
    <property type="match status" value="1"/>
</dbReference>
<dbReference type="InterPro" id="IPR019772">
    <property type="entry name" value="Ferrochelatase_AS"/>
</dbReference>
<keyword evidence="7 8" id="KW-0963">Cytoplasm</keyword>
<evidence type="ECO:0000256" key="8">
    <source>
        <dbReference type="RuleBase" id="RU000607"/>
    </source>
</evidence>
<reference evidence="9" key="2">
    <citation type="submission" date="2020-09" db="EMBL/GenBank/DDBJ databases">
        <authorList>
            <person name="Sun Q."/>
            <person name="Kim S."/>
        </authorList>
    </citation>
    <scope>NUCLEOTIDE SEQUENCE</scope>
    <source>
        <strain evidence="9">KCTC 32296</strain>
    </source>
</reference>
<dbReference type="Gene3D" id="3.40.50.1400">
    <property type="match status" value="2"/>
</dbReference>
<keyword evidence="5 7" id="KW-0627">Porphyrin biosynthesis</keyword>
<dbReference type="CDD" id="cd03411">
    <property type="entry name" value="Ferrochelatase_N"/>
    <property type="match status" value="1"/>
</dbReference>
<dbReference type="InterPro" id="IPR001015">
    <property type="entry name" value="Ferrochelatase"/>
</dbReference>
<dbReference type="SUPFAM" id="SSF53800">
    <property type="entry name" value="Chelatase"/>
    <property type="match status" value="1"/>
</dbReference>
<dbReference type="InterPro" id="IPR033659">
    <property type="entry name" value="Ferrochelatase_N"/>
</dbReference>
<keyword evidence="10" id="KW-1185">Reference proteome</keyword>
<comment type="pathway">
    <text evidence="7 8">Porphyrin-containing compound metabolism; protoheme biosynthesis; protoheme from protoporphyrin-IX: step 1/1.</text>
</comment>
<comment type="function">
    <text evidence="7 8">Catalyzes the ferrous insertion into protoporphyrin IX.</text>
</comment>
<comment type="similarity">
    <text evidence="1 7 8">Belongs to the ferrochelatase family.</text>
</comment>
<keyword evidence="3 7" id="KW-0350">Heme biosynthesis</keyword>
<keyword evidence="7" id="KW-0479">Metal-binding</keyword>
<dbReference type="NCBIfam" id="TIGR00109">
    <property type="entry name" value="hemH"/>
    <property type="match status" value="1"/>
</dbReference>
<proteinExistence type="inferred from homology"/>
<feature type="binding site" evidence="7">
    <location>
        <position position="271"/>
    </location>
    <ligand>
        <name>Fe(2+)</name>
        <dbReference type="ChEBI" id="CHEBI:29033"/>
    </ligand>
</feature>
<comment type="subcellular location">
    <subcellularLocation>
        <location evidence="7 8">Cytoplasm</location>
    </subcellularLocation>
</comment>
<dbReference type="CDD" id="cd00419">
    <property type="entry name" value="Ferrochelatase_C"/>
    <property type="match status" value="1"/>
</dbReference>
<organism evidence="9 10">
    <name type="scientific">Asticcacaulis endophyticus</name>
    <dbReference type="NCBI Taxonomy" id="1395890"/>
    <lineage>
        <taxon>Bacteria</taxon>
        <taxon>Pseudomonadati</taxon>
        <taxon>Pseudomonadota</taxon>
        <taxon>Alphaproteobacteria</taxon>
        <taxon>Caulobacterales</taxon>
        <taxon>Caulobacteraceae</taxon>
        <taxon>Asticcacaulis</taxon>
    </lineage>
</organism>
<comment type="caution">
    <text evidence="9">The sequence shown here is derived from an EMBL/GenBank/DDBJ whole genome shotgun (WGS) entry which is preliminary data.</text>
</comment>
<evidence type="ECO:0000256" key="7">
    <source>
        <dbReference type="HAMAP-Rule" id="MF_00323"/>
    </source>
</evidence>
<gene>
    <name evidence="7 9" type="primary">hemH</name>
    <name evidence="9" type="ORF">GCM10011273_06200</name>
</gene>
<dbReference type="AlphaFoldDB" id="A0A918UNY0"/>
<dbReference type="EMBL" id="BMZB01000001">
    <property type="protein sequence ID" value="GGZ23876.1"/>
    <property type="molecule type" value="Genomic_DNA"/>
</dbReference>
<comment type="catalytic activity">
    <reaction evidence="7 8">
        <text>heme b + 2 H(+) = protoporphyrin IX + Fe(2+)</text>
        <dbReference type="Rhea" id="RHEA:22584"/>
        <dbReference type="ChEBI" id="CHEBI:15378"/>
        <dbReference type="ChEBI" id="CHEBI:29033"/>
        <dbReference type="ChEBI" id="CHEBI:57306"/>
        <dbReference type="ChEBI" id="CHEBI:60344"/>
        <dbReference type="EC" id="4.98.1.1"/>
    </reaction>
</comment>
<name>A0A918UNY0_9CAUL</name>
<evidence type="ECO:0000256" key="6">
    <source>
        <dbReference type="ARBA" id="ARBA00024536"/>
    </source>
</evidence>
<reference evidence="9" key="1">
    <citation type="journal article" date="2014" name="Int. J. Syst. Evol. Microbiol.">
        <title>Complete genome sequence of Corynebacterium casei LMG S-19264T (=DSM 44701T), isolated from a smear-ripened cheese.</title>
        <authorList>
            <consortium name="US DOE Joint Genome Institute (JGI-PGF)"/>
            <person name="Walter F."/>
            <person name="Albersmeier A."/>
            <person name="Kalinowski J."/>
            <person name="Ruckert C."/>
        </authorList>
    </citation>
    <scope>NUCLEOTIDE SEQUENCE</scope>
    <source>
        <strain evidence="9">KCTC 32296</strain>
    </source>
</reference>
<dbReference type="HAMAP" id="MF_00323">
    <property type="entry name" value="Ferrochelatase"/>
    <property type="match status" value="1"/>
</dbReference>